<dbReference type="PaxDb" id="589924-Ferp_1579"/>
<evidence type="ECO:0000259" key="9">
    <source>
        <dbReference type="Pfam" id="PF00441"/>
    </source>
</evidence>
<evidence type="ECO:0000256" key="8">
    <source>
        <dbReference type="RuleBase" id="RU362125"/>
    </source>
</evidence>
<comment type="similarity">
    <text evidence="3 8">Belongs to the acyl-CoA dehydrogenase family.</text>
</comment>
<reference evidence="12 13" key="2">
    <citation type="journal article" date="2011" name="Stand. Genomic Sci.">
        <title>Complete genome sequence of Ferroglobus placidus AEDII12DO.</title>
        <authorList>
            <person name="Anderson I."/>
            <person name="Risso C."/>
            <person name="Holmes D."/>
            <person name="Lucas S."/>
            <person name="Copeland A."/>
            <person name="Lapidus A."/>
            <person name="Cheng J.F."/>
            <person name="Bruce D."/>
            <person name="Goodwin L."/>
            <person name="Pitluck S."/>
            <person name="Saunders E."/>
            <person name="Brettin T."/>
            <person name="Detter J.C."/>
            <person name="Han C."/>
            <person name="Tapia R."/>
            <person name="Larimer F."/>
            <person name="Land M."/>
            <person name="Hauser L."/>
            <person name="Woyke T."/>
            <person name="Lovley D."/>
            <person name="Kyrpides N."/>
            <person name="Ivanova N."/>
        </authorList>
    </citation>
    <scope>NUCLEOTIDE SEQUENCE [LARGE SCALE GENOMIC DNA]</scope>
    <source>
        <strain evidence="13">DSM 10642 / AEDII12DO</strain>
    </source>
</reference>
<evidence type="ECO:0000313" key="12">
    <source>
        <dbReference type="EMBL" id="ADC65728.1"/>
    </source>
</evidence>
<dbReference type="Gene3D" id="1.20.140.10">
    <property type="entry name" value="Butyryl-CoA Dehydrogenase, subunit A, domain 3"/>
    <property type="match status" value="1"/>
</dbReference>
<dbReference type="GO" id="GO:0009083">
    <property type="term" value="P:branched-chain amino acid catabolic process"/>
    <property type="evidence" value="ECO:0007669"/>
    <property type="project" value="UniProtKB-KW"/>
</dbReference>
<dbReference type="SUPFAM" id="SSF56645">
    <property type="entry name" value="Acyl-CoA dehydrogenase NM domain-like"/>
    <property type="match status" value="1"/>
</dbReference>
<evidence type="ECO:0000256" key="1">
    <source>
        <dbReference type="ARBA" id="ARBA00001974"/>
    </source>
</evidence>
<dbReference type="InterPro" id="IPR006089">
    <property type="entry name" value="Acyl-CoA_DH_CS"/>
</dbReference>
<sequence length="383" mass="42784">MDFELTQEQKDIQRAAREFAQAEFTPERGREYDEKEEFPFDLWKKACELGFIGVHFPEEYGGAGLGYLENVLIAEEFCRADSTIGSAIILSDFSSEVIMKFGSEEQKEEVLPKVASGKAITAGCYTEPEAGSDLTAIRTKAEKDGDEWVINGTKTFITNAPIADYFVVLAVTDPNAQPRYRGFTTFLVRKNAEGLKINKITGKFGIRSSPTAEVSFKDVRVSEEDVIGQLNRGFYQVLEFFDGSRIEIAAQAIGIAQGALDKTISYVKQRKQFGQPIGAFQALQHRIADMAAQLEACRLLVYKAAWKYDRGEIDPALTSMAKYYAGKLAVRICDEAIQMHGGYGYIAEYDVERFYRDAKITEIYEGTKEIQLNTIAKGLLGKL</sequence>
<dbReference type="eggNOG" id="arCOG01707">
    <property type="taxonomic scope" value="Archaea"/>
</dbReference>
<dbReference type="FunFam" id="2.40.110.10:FF:000001">
    <property type="entry name" value="Acyl-CoA dehydrogenase, mitochondrial"/>
    <property type="match status" value="1"/>
</dbReference>
<dbReference type="Gene3D" id="1.10.540.10">
    <property type="entry name" value="Acyl-CoA dehydrogenase/oxidase, N-terminal domain"/>
    <property type="match status" value="1"/>
</dbReference>
<gene>
    <name evidence="12" type="ordered locus">Ferp_1579</name>
</gene>
<organism evidence="12 13">
    <name type="scientific">Ferroglobus placidus (strain DSM 10642 / AEDII12DO)</name>
    <dbReference type="NCBI Taxonomy" id="589924"/>
    <lineage>
        <taxon>Archaea</taxon>
        <taxon>Methanobacteriati</taxon>
        <taxon>Methanobacteriota</taxon>
        <taxon>Archaeoglobi</taxon>
        <taxon>Archaeoglobales</taxon>
        <taxon>Archaeoglobaceae</taxon>
        <taxon>Ferroglobus</taxon>
    </lineage>
</organism>
<keyword evidence="7 8" id="KW-0560">Oxidoreductase</keyword>
<dbReference type="Gene3D" id="2.40.110.10">
    <property type="entry name" value="Butyryl-CoA Dehydrogenase, subunit A, domain 2"/>
    <property type="match status" value="1"/>
</dbReference>
<evidence type="ECO:0000256" key="5">
    <source>
        <dbReference type="ARBA" id="ARBA00022630"/>
    </source>
</evidence>
<evidence type="ECO:0000256" key="2">
    <source>
        <dbReference type="ARBA" id="ARBA00005109"/>
    </source>
</evidence>
<dbReference type="InterPro" id="IPR036250">
    <property type="entry name" value="AcylCo_DH-like_C"/>
</dbReference>
<dbReference type="EMBL" id="CP001899">
    <property type="protein sequence ID" value="ADC65728.1"/>
    <property type="molecule type" value="Genomic_DNA"/>
</dbReference>
<dbReference type="GO" id="GO:0003995">
    <property type="term" value="F:acyl-CoA dehydrogenase activity"/>
    <property type="evidence" value="ECO:0007669"/>
    <property type="project" value="InterPro"/>
</dbReference>
<dbReference type="InterPro" id="IPR006091">
    <property type="entry name" value="Acyl-CoA_Oxase/DH_mid-dom"/>
</dbReference>
<dbReference type="InterPro" id="IPR046373">
    <property type="entry name" value="Acyl-CoA_Oxase/DH_mid-dom_sf"/>
</dbReference>
<dbReference type="Pfam" id="PF00441">
    <property type="entry name" value="Acyl-CoA_dh_1"/>
    <property type="match status" value="1"/>
</dbReference>
<dbReference type="KEGG" id="fpl:Ferp_1579"/>
<dbReference type="GeneID" id="8779100"/>
<evidence type="ECO:0000259" key="11">
    <source>
        <dbReference type="Pfam" id="PF02771"/>
    </source>
</evidence>
<feature type="domain" description="Acyl-CoA oxidase/dehydrogenase middle" evidence="10">
    <location>
        <begin position="124"/>
        <end position="219"/>
    </location>
</feature>
<dbReference type="FunFam" id="1.20.140.10:FF:000001">
    <property type="entry name" value="Acyl-CoA dehydrogenase"/>
    <property type="match status" value="1"/>
</dbReference>
<protein>
    <submittedName>
        <fullName evidence="12">Acyl-CoA dehydrogenase domain protein</fullName>
    </submittedName>
</protein>
<comment type="cofactor">
    <cofactor evidence="1 8">
        <name>FAD</name>
        <dbReference type="ChEBI" id="CHEBI:57692"/>
    </cofactor>
</comment>
<dbReference type="PROSITE" id="PS00073">
    <property type="entry name" value="ACYL_COA_DH_2"/>
    <property type="match status" value="1"/>
</dbReference>
<dbReference type="OrthoDB" id="275197at2157"/>
<dbReference type="AlphaFoldDB" id="D3RZ15"/>
<evidence type="ECO:0000256" key="3">
    <source>
        <dbReference type="ARBA" id="ARBA00009347"/>
    </source>
</evidence>
<dbReference type="SUPFAM" id="SSF47203">
    <property type="entry name" value="Acyl-CoA dehydrogenase C-terminal domain-like"/>
    <property type="match status" value="1"/>
</dbReference>
<dbReference type="InterPro" id="IPR013786">
    <property type="entry name" value="AcylCoA_DH/ox_N"/>
</dbReference>
<keyword evidence="13" id="KW-1185">Reference proteome</keyword>
<dbReference type="PANTHER" id="PTHR43884:SF12">
    <property type="entry name" value="ISOVALERYL-COA DEHYDROGENASE, MITOCHONDRIAL-RELATED"/>
    <property type="match status" value="1"/>
</dbReference>
<keyword evidence="6 8" id="KW-0274">FAD</keyword>
<dbReference type="Pfam" id="PF02770">
    <property type="entry name" value="Acyl-CoA_dh_M"/>
    <property type="match status" value="1"/>
</dbReference>
<dbReference type="FunFam" id="1.10.540.10:FF:000002">
    <property type="entry name" value="Acyl-CoA dehydrogenase FadE19"/>
    <property type="match status" value="1"/>
</dbReference>
<keyword evidence="5 8" id="KW-0285">Flavoprotein</keyword>
<feature type="domain" description="Acyl-CoA dehydrogenase/oxidase C-terminal" evidence="9">
    <location>
        <begin position="231"/>
        <end position="380"/>
    </location>
</feature>
<dbReference type="PIRSF" id="PIRSF016578">
    <property type="entry name" value="HsaA"/>
    <property type="match status" value="1"/>
</dbReference>
<evidence type="ECO:0000313" key="13">
    <source>
        <dbReference type="Proteomes" id="UP000002613"/>
    </source>
</evidence>
<dbReference type="GO" id="GO:0050660">
    <property type="term" value="F:flavin adenine dinucleotide binding"/>
    <property type="evidence" value="ECO:0007669"/>
    <property type="project" value="InterPro"/>
</dbReference>
<reference evidence="13" key="1">
    <citation type="submission" date="2010-02" db="EMBL/GenBank/DDBJ databases">
        <title>Complete sequence of Ferroglobus placidus DSM 10642.</title>
        <authorList>
            <consortium name="US DOE Joint Genome Institute"/>
            <person name="Lucas S."/>
            <person name="Copeland A."/>
            <person name="Lapidus A."/>
            <person name="Cheng J.-F."/>
            <person name="Bruce D."/>
            <person name="Goodwin L."/>
            <person name="Pitluck S."/>
            <person name="Saunders E."/>
            <person name="Brettin T."/>
            <person name="Detter J.C."/>
            <person name="Han C."/>
            <person name="Tapia R."/>
            <person name="Larimer F."/>
            <person name="Land M."/>
            <person name="Hauser L."/>
            <person name="Kyrpides N."/>
            <person name="Ivanova N."/>
            <person name="Holmes D."/>
            <person name="Lovley D."/>
            <person name="Kyrpides N."/>
            <person name="Anderson I.J."/>
            <person name="Woyke T."/>
        </authorList>
    </citation>
    <scope>NUCLEOTIDE SEQUENCE [LARGE SCALE GENOMIC DNA]</scope>
    <source>
        <strain evidence="13">DSM 10642 / AEDII12DO</strain>
    </source>
</reference>
<name>D3RZ15_FERPA</name>
<dbReference type="InterPro" id="IPR009075">
    <property type="entry name" value="AcylCo_DH/oxidase_C"/>
</dbReference>
<evidence type="ECO:0000256" key="7">
    <source>
        <dbReference type="ARBA" id="ARBA00023002"/>
    </source>
</evidence>
<dbReference type="Proteomes" id="UP000002613">
    <property type="component" value="Chromosome"/>
</dbReference>
<dbReference type="STRING" id="589924.Ferp_1579"/>
<dbReference type="InterPro" id="IPR037069">
    <property type="entry name" value="AcylCoA_DH/ox_N_sf"/>
</dbReference>
<evidence type="ECO:0000256" key="6">
    <source>
        <dbReference type="ARBA" id="ARBA00022827"/>
    </source>
</evidence>
<feature type="domain" description="Acyl-CoA dehydrogenase/oxidase N-terminal" evidence="11">
    <location>
        <begin position="6"/>
        <end position="118"/>
    </location>
</feature>
<dbReference type="HOGENOM" id="CLU_018204_3_5_2"/>
<evidence type="ECO:0000256" key="4">
    <source>
        <dbReference type="ARBA" id="ARBA00022456"/>
    </source>
</evidence>
<proteinExistence type="inferred from homology"/>
<dbReference type="InterPro" id="IPR009100">
    <property type="entry name" value="AcylCoA_DH/oxidase_NM_dom_sf"/>
</dbReference>
<accession>D3RZ15</accession>
<comment type="pathway">
    <text evidence="2">Amino-acid degradation; L-valine degradation.</text>
</comment>
<dbReference type="PANTHER" id="PTHR43884">
    <property type="entry name" value="ACYL-COA DEHYDROGENASE"/>
    <property type="match status" value="1"/>
</dbReference>
<dbReference type="Pfam" id="PF02771">
    <property type="entry name" value="Acyl-CoA_dh_N"/>
    <property type="match status" value="1"/>
</dbReference>
<dbReference type="RefSeq" id="WP_012966068.1">
    <property type="nucleotide sequence ID" value="NC_013849.1"/>
</dbReference>
<evidence type="ECO:0000259" key="10">
    <source>
        <dbReference type="Pfam" id="PF02770"/>
    </source>
</evidence>
<keyword evidence="4" id="KW-0101">Branched-chain amino acid catabolism</keyword>